<organism evidence="2 3">
    <name type="scientific">Lactococcus lactis subsp. cremoris</name>
    <name type="common">Streptococcus cremoris</name>
    <dbReference type="NCBI Taxonomy" id="1359"/>
    <lineage>
        <taxon>Bacteria</taxon>
        <taxon>Bacillati</taxon>
        <taxon>Bacillota</taxon>
        <taxon>Bacilli</taxon>
        <taxon>Lactobacillales</taxon>
        <taxon>Streptococcaceae</taxon>
        <taxon>Lactococcus</taxon>
    </lineage>
</organism>
<feature type="domain" description="Polysaccharide pyruvyl transferase" evidence="1">
    <location>
        <begin position="54"/>
        <end position="297"/>
    </location>
</feature>
<dbReference type="AlphaFoldDB" id="A0A1V0PD05"/>
<evidence type="ECO:0000313" key="2">
    <source>
        <dbReference type="EMBL" id="ARE27130.1"/>
    </source>
</evidence>
<proteinExistence type="predicted"/>
<gene>
    <name evidence="2" type="ORF">LLJM1_04010</name>
</gene>
<sequence length="364" mass="42308">MIKKIVKSILTKEAYSDLLFKKNQFKASFKASPFEENIKAIKKIIIIGVADYMNLGDHAIGEAQRRFLDTILENNLEYKVLEIPVKTPVVHIERIIGDDDIIMFTGGGNLGTKYEMLHDIFLPIIKDFPNTQKLFFPQSFSFNKETDSEKFIEKVKKVFAESRRNLTITARESKSFKLFKETFPENNVIFTPDIVFSMNQRDEKPPKREGILMLMREDKEKVLPLAKQTQIQEALSKSFKVKLHINDSNFTPDMDKRLTSLNKKWNEIKKHELVITDRLHGMIFAQITGTPCIVFDNYNSKIKMTVNDWLSDTDNIVFIDPRENINIEKFVLLASYLCGKSVEEFKTTEKYAPLIQKINELIEY</sequence>
<evidence type="ECO:0000313" key="3">
    <source>
        <dbReference type="Proteomes" id="UP000191806"/>
    </source>
</evidence>
<dbReference type="Proteomes" id="UP000191806">
    <property type="component" value="Plasmid pJM1A"/>
</dbReference>
<keyword evidence="2" id="KW-0808">Transferase</keyword>
<dbReference type="RefSeq" id="WP_063280566.1">
    <property type="nucleotide sequence ID" value="NZ_CP016746.2"/>
</dbReference>
<name>A0A1V0PD05_LACLC</name>
<protein>
    <submittedName>
        <fullName evidence="2">Polysaccharide pyruvyl transferase family protein</fullName>
    </submittedName>
</protein>
<geneLocation type="plasmid" evidence="3">
    <name>pmpjm1</name>
</geneLocation>
<keyword evidence="2" id="KW-0614">Plasmid</keyword>
<dbReference type="Pfam" id="PF04230">
    <property type="entry name" value="PS_pyruv_trans"/>
    <property type="match status" value="1"/>
</dbReference>
<accession>A0A1V0PD05</accession>
<dbReference type="InterPro" id="IPR007345">
    <property type="entry name" value="Polysacch_pyruvyl_Trfase"/>
</dbReference>
<reference evidence="2 3" key="1">
    <citation type="journal article" date="2017" name="BMC Genomics">
        <title>Comparative and functional genomics of the Lactococcus lactis taxon; insights into evolution and niche adaptation.</title>
        <authorList>
            <person name="Kelleher P."/>
            <person name="Bottacini F."/>
            <person name="Mahony J."/>
            <person name="Kilcawley K.N."/>
            <person name="van Sinderen D."/>
        </authorList>
    </citation>
    <scope>NUCLEOTIDE SEQUENCE [LARGE SCALE GENOMIC DNA]</scope>
    <source>
        <strain evidence="2 3">JM1</strain>
        <plasmid evidence="3">pmpjm1</plasmid>
    </source>
</reference>
<evidence type="ECO:0000259" key="1">
    <source>
        <dbReference type="Pfam" id="PF04230"/>
    </source>
</evidence>
<dbReference type="GO" id="GO:0016740">
    <property type="term" value="F:transferase activity"/>
    <property type="evidence" value="ECO:0007669"/>
    <property type="project" value="UniProtKB-KW"/>
</dbReference>
<dbReference type="EMBL" id="CP016746">
    <property type="protein sequence ID" value="ARE27130.1"/>
    <property type="molecule type" value="Genomic_DNA"/>
</dbReference>